<protein>
    <recommendedName>
        <fullName evidence="4">Ubiquitin-like protease family profile domain-containing protein</fullName>
    </recommendedName>
</protein>
<accession>A0A075AUJ1</accession>
<feature type="domain" description="Ubiquitin-like protease family profile" evidence="4">
    <location>
        <begin position="4"/>
        <end position="153"/>
    </location>
</feature>
<evidence type="ECO:0000259" key="4">
    <source>
        <dbReference type="PROSITE" id="PS50600"/>
    </source>
</evidence>
<evidence type="ECO:0000313" key="5">
    <source>
        <dbReference type="EMBL" id="EPZ33830.1"/>
    </source>
</evidence>
<dbReference type="Gene3D" id="3.40.395.10">
    <property type="entry name" value="Adenoviral Proteinase, Chain A"/>
    <property type="match status" value="1"/>
</dbReference>
<evidence type="ECO:0000313" key="6">
    <source>
        <dbReference type="Proteomes" id="UP000030755"/>
    </source>
</evidence>
<dbReference type="InterPro" id="IPR003653">
    <property type="entry name" value="Peptidase_C48_C"/>
</dbReference>
<keyword evidence="3" id="KW-0378">Hydrolase</keyword>
<evidence type="ECO:0000256" key="2">
    <source>
        <dbReference type="ARBA" id="ARBA00022670"/>
    </source>
</evidence>
<dbReference type="Pfam" id="PF02902">
    <property type="entry name" value="Peptidase_C48"/>
    <property type="match status" value="1"/>
</dbReference>
<dbReference type="EMBL" id="KE561036">
    <property type="protein sequence ID" value="EPZ33830.1"/>
    <property type="molecule type" value="Genomic_DNA"/>
</dbReference>
<dbReference type="GO" id="GO:0006508">
    <property type="term" value="P:proteolysis"/>
    <property type="evidence" value="ECO:0007669"/>
    <property type="project" value="UniProtKB-KW"/>
</dbReference>
<dbReference type="SUPFAM" id="SSF54001">
    <property type="entry name" value="Cysteine proteinases"/>
    <property type="match status" value="1"/>
</dbReference>
<gene>
    <name evidence="5" type="ORF">O9G_005947</name>
</gene>
<proteinExistence type="inferred from homology"/>
<evidence type="ECO:0000256" key="3">
    <source>
        <dbReference type="ARBA" id="ARBA00022801"/>
    </source>
</evidence>
<dbReference type="AlphaFoldDB" id="A0A075AUJ1"/>
<keyword evidence="6" id="KW-1185">Reference proteome</keyword>
<dbReference type="OrthoDB" id="1939479at2759"/>
<dbReference type="GO" id="GO:0019783">
    <property type="term" value="F:ubiquitin-like protein peptidase activity"/>
    <property type="evidence" value="ECO:0007669"/>
    <property type="project" value="UniProtKB-ARBA"/>
</dbReference>
<organism evidence="5 6">
    <name type="scientific">Rozella allomycis (strain CSF55)</name>
    <dbReference type="NCBI Taxonomy" id="988480"/>
    <lineage>
        <taxon>Eukaryota</taxon>
        <taxon>Fungi</taxon>
        <taxon>Fungi incertae sedis</taxon>
        <taxon>Cryptomycota</taxon>
        <taxon>Cryptomycota incertae sedis</taxon>
        <taxon>Rozella</taxon>
    </lineage>
</organism>
<dbReference type="InterPro" id="IPR038765">
    <property type="entry name" value="Papain-like_cys_pep_sf"/>
</dbReference>
<dbReference type="HOGENOM" id="CLU_984052_0_0_1"/>
<sequence>MFSVPLTDKELSENLDAEVYLEDTIIKHYFSLITDVCNNCAVVDPSFFAEARHYGFETVDRSKITLQEGITTLIPIHINDHWFLTVVRVINESYQIQVYDSLKQFLYPNFPHDISLFLGADESKCEIEFVENVEKQVDAVSCGVHVCFNARSVALNQEFGDIGFSHRQLMKKELRESKLLEKEECDKFVTSGRKRKRGGNSENNASEKRLRKLELTLPENVHFNDIDITINPWDKFVSKDIKIRELPPMPSINFGQSFVPPKLDLEKNPFDFDPTLEDLPEFD</sequence>
<dbReference type="GO" id="GO:0008234">
    <property type="term" value="F:cysteine-type peptidase activity"/>
    <property type="evidence" value="ECO:0007669"/>
    <property type="project" value="InterPro"/>
</dbReference>
<dbReference type="Proteomes" id="UP000030755">
    <property type="component" value="Unassembled WGS sequence"/>
</dbReference>
<name>A0A075AUJ1_ROZAC</name>
<reference evidence="5 6" key="1">
    <citation type="journal article" date="2013" name="Curr. Biol.">
        <title>Shared signatures of parasitism and phylogenomics unite Cryptomycota and microsporidia.</title>
        <authorList>
            <person name="James T.Y."/>
            <person name="Pelin A."/>
            <person name="Bonen L."/>
            <person name="Ahrendt S."/>
            <person name="Sain D."/>
            <person name="Corradi N."/>
            <person name="Stajich J.E."/>
        </authorList>
    </citation>
    <scope>NUCLEOTIDE SEQUENCE [LARGE SCALE GENOMIC DNA]</scope>
    <source>
        <strain evidence="5 6">CSF55</strain>
    </source>
</reference>
<keyword evidence="2" id="KW-0645">Protease</keyword>
<dbReference type="PROSITE" id="PS50600">
    <property type="entry name" value="ULP_PROTEASE"/>
    <property type="match status" value="1"/>
</dbReference>
<evidence type="ECO:0000256" key="1">
    <source>
        <dbReference type="ARBA" id="ARBA00005234"/>
    </source>
</evidence>
<comment type="similarity">
    <text evidence="1">Belongs to the peptidase C48 family.</text>
</comment>